<protein>
    <submittedName>
        <fullName evidence="5">Transcriptional regulator</fullName>
    </submittedName>
</protein>
<evidence type="ECO:0000256" key="2">
    <source>
        <dbReference type="ARBA" id="ARBA00023125"/>
    </source>
</evidence>
<evidence type="ECO:0000313" key="5">
    <source>
        <dbReference type="EMBL" id="CQD18285.1"/>
    </source>
</evidence>
<sequence length="234" mass="25149">MEKTSIKLEIPIAAILAGMAARSYGQHCALAKSLDLVGDRWTLLVVRDLLEGPKRYGDLLDSLAPIATDMLAGRLRDLEAHGLVHKMKLPKPASTTVYELTDDGRALEDVINAYIRWGRHLIETREPGAAVRPEWLIRAVRAFASADRDGPPVTVRLVTPEGQATVDIGPERIEACEDGTVVDVTLTGEAEVLGAAMDPAQVPALVADGRLVIDGDPAAVQQLAKVFAPPRVRG</sequence>
<dbReference type="PANTHER" id="PTHR33204:SF18">
    <property type="entry name" value="TRANSCRIPTIONAL REGULATORY PROTEIN"/>
    <property type="match status" value="1"/>
</dbReference>
<proteinExistence type="predicted"/>
<dbReference type="Pfam" id="PF02036">
    <property type="entry name" value="SCP2"/>
    <property type="match status" value="1"/>
</dbReference>
<keyword evidence="1" id="KW-0805">Transcription regulation</keyword>
<dbReference type="GO" id="GO:0003677">
    <property type="term" value="F:DNA binding"/>
    <property type="evidence" value="ECO:0007669"/>
    <property type="project" value="UniProtKB-KW"/>
</dbReference>
<dbReference type="PROSITE" id="PS51118">
    <property type="entry name" value="HTH_HXLR"/>
    <property type="match status" value="1"/>
</dbReference>
<keyword evidence="2" id="KW-0238">DNA-binding</keyword>
<dbReference type="InterPro" id="IPR002577">
    <property type="entry name" value="HTH_HxlR"/>
</dbReference>
<dbReference type="Pfam" id="PF01638">
    <property type="entry name" value="HxlR"/>
    <property type="match status" value="1"/>
</dbReference>
<dbReference type="InterPro" id="IPR036388">
    <property type="entry name" value="WH-like_DNA-bd_sf"/>
</dbReference>
<keyword evidence="3" id="KW-0804">Transcription</keyword>
<dbReference type="PANTHER" id="PTHR33204">
    <property type="entry name" value="TRANSCRIPTIONAL REGULATOR, MARR FAMILY"/>
    <property type="match status" value="1"/>
</dbReference>
<gene>
    <name evidence="5" type="ORF">BN970_04019</name>
</gene>
<name>A0A0U1DKI3_9MYCO</name>
<dbReference type="AlphaFoldDB" id="A0A0U1DKI3"/>
<reference evidence="5 6" key="1">
    <citation type="submission" date="2015-03" db="EMBL/GenBank/DDBJ databases">
        <authorList>
            <person name="Murphy D."/>
        </authorList>
    </citation>
    <scope>NUCLEOTIDE SEQUENCE [LARGE SCALE GENOMIC DNA]</scope>
    <source>
        <strain evidence="5 6">D16</strain>
    </source>
</reference>
<evidence type="ECO:0000256" key="3">
    <source>
        <dbReference type="ARBA" id="ARBA00023163"/>
    </source>
</evidence>
<organism evidence="5 6">
    <name type="scientific">Mycolicibacterium conceptionense</name>
    <dbReference type="NCBI Taxonomy" id="451644"/>
    <lineage>
        <taxon>Bacteria</taxon>
        <taxon>Bacillati</taxon>
        <taxon>Actinomycetota</taxon>
        <taxon>Actinomycetes</taxon>
        <taxon>Mycobacteriales</taxon>
        <taxon>Mycobacteriaceae</taxon>
        <taxon>Mycolicibacterium</taxon>
    </lineage>
</organism>
<evidence type="ECO:0000256" key="1">
    <source>
        <dbReference type="ARBA" id="ARBA00023015"/>
    </source>
</evidence>
<dbReference type="EMBL" id="CTEF01000003">
    <property type="protein sequence ID" value="CQD18285.1"/>
    <property type="molecule type" value="Genomic_DNA"/>
</dbReference>
<accession>A0A0U1DKI3</accession>
<dbReference type="SUPFAM" id="SSF46785">
    <property type="entry name" value="Winged helix' DNA-binding domain"/>
    <property type="match status" value="1"/>
</dbReference>
<dbReference type="Gene3D" id="1.10.10.10">
    <property type="entry name" value="Winged helix-like DNA-binding domain superfamily/Winged helix DNA-binding domain"/>
    <property type="match status" value="1"/>
</dbReference>
<feature type="domain" description="HTH hxlR-type" evidence="4">
    <location>
        <begin position="28"/>
        <end position="126"/>
    </location>
</feature>
<dbReference type="InterPro" id="IPR003033">
    <property type="entry name" value="SCP2_sterol-bd_dom"/>
</dbReference>
<dbReference type="Proteomes" id="UP000182227">
    <property type="component" value="Unassembled WGS sequence"/>
</dbReference>
<evidence type="ECO:0000313" key="6">
    <source>
        <dbReference type="Proteomes" id="UP000182227"/>
    </source>
</evidence>
<evidence type="ECO:0000259" key="4">
    <source>
        <dbReference type="PROSITE" id="PS51118"/>
    </source>
</evidence>
<dbReference type="InterPro" id="IPR036390">
    <property type="entry name" value="WH_DNA-bd_sf"/>
</dbReference>